<evidence type="ECO:0000256" key="2">
    <source>
        <dbReference type="ARBA" id="ARBA00004746"/>
    </source>
</evidence>
<feature type="domain" description="Methyltransferase type 11" evidence="10">
    <location>
        <begin position="59"/>
        <end position="154"/>
    </location>
</feature>
<name>A0A1F6TLI0_9PROT</name>
<accession>A0A1F6TLI0</accession>
<dbReference type="InterPro" id="IPR029063">
    <property type="entry name" value="SAM-dependent_MTases_sf"/>
</dbReference>
<dbReference type="GO" id="GO:0008757">
    <property type="term" value="F:S-adenosylmethionine-dependent methyltransferase activity"/>
    <property type="evidence" value="ECO:0007669"/>
    <property type="project" value="InterPro"/>
</dbReference>
<comment type="pathway">
    <text evidence="2 8">Cofactor biosynthesis; biotin biosynthesis.</text>
</comment>
<dbReference type="InterPro" id="IPR011814">
    <property type="entry name" value="BioC"/>
</dbReference>
<comment type="caution">
    <text evidence="11">The sequence shown here is derived from an EMBL/GenBank/DDBJ whole genome shotgun (WGS) entry which is preliminary data.</text>
</comment>
<dbReference type="HAMAP" id="MF_00835">
    <property type="entry name" value="BioC"/>
    <property type="match status" value="1"/>
</dbReference>
<evidence type="ECO:0000256" key="4">
    <source>
        <dbReference type="ARBA" id="ARBA00022603"/>
    </source>
</evidence>
<dbReference type="GO" id="GO:0009102">
    <property type="term" value="P:biotin biosynthetic process"/>
    <property type="evidence" value="ECO:0007669"/>
    <property type="project" value="UniProtKB-UniRule"/>
</dbReference>
<evidence type="ECO:0000259" key="10">
    <source>
        <dbReference type="Pfam" id="PF08241"/>
    </source>
</evidence>
<dbReference type="STRING" id="1817764.A2637_07935"/>
<dbReference type="EMBL" id="MFSY01000059">
    <property type="protein sequence ID" value="OGI45984.1"/>
    <property type="molecule type" value="Genomic_DNA"/>
</dbReference>
<comment type="similarity">
    <text evidence="8">Belongs to the methyltransferase superfamily.</text>
</comment>
<dbReference type="SUPFAM" id="SSF53335">
    <property type="entry name" value="S-adenosyl-L-methionine-dependent methyltransferases"/>
    <property type="match status" value="1"/>
</dbReference>
<keyword evidence="5 8" id="KW-0808">Transferase</keyword>
<dbReference type="NCBIfam" id="TIGR02072">
    <property type="entry name" value="BioC"/>
    <property type="match status" value="1"/>
</dbReference>
<evidence type="ECO:0000256" key="5">
    <source>
        <dbReference type="ARBA" id="ARBA00022679"/>
    </source>
</evidence>
<feature type="region of interest" description="Disordered" evidence="9">
    <location>
        <begin position="273"/>
        <end position="305"/>
    </location>
</feature>
<gene>
    <name evidence="8" type="primary">bioC</name>
    <name evidence="11" type="ORF">A2637_07935</name>
</gene>
<dbReference type="Pfam" id="PF08241">
    <property type="entry name" value="Methyltransf_11"/>
    <property type="match status" value="1"/>
</dbReference>
<evidence type="ECO:0000256" key="9">
    <source>
        <dbReference type="SAM" id="MobiDB-lite"/>
    </source>
</evidence>
<proteinExistence type="inferred from homology"/>
<feature type="compositionally biased region" description="Polar residues" evidence="9">
    <location>
        <begin position="292"/>
        <end position="305"/>
    </location>
</feature>
<dbReference type="Proteomes" id="UP000179360">
    <property type="component" value="Unassembled WGS sequence"/>
</dbReference>
<comment type="catalytic activity">
    <reaction evidence="1 8">
        <text>malonyl-[ACP] + S-adenosyl-L-methionine = malonyl-[ACP] methyl ester + S-adenosyl-L-homocysteine</text>
        <dbReference type="Rhea" id="RHEA:17105"/>
        <dbReference type="Rhea" id="RHEA-COMP:9623"/>
        <dbReference type="Rhea" id="RHEA-COMP:9954"/>
        <dbReference type="ChEBI" id="CHEBI:57856"/>
        <dbReference type="ChEBI" id="CHEBI:59789"/>
        <dbReference type="ChEBI" id="CHEBI:78449"/>
        <dbReference type="ChEBI" id="CHEBI:78845"/>
        <dbReference type="EC" id="2.1.1.197"/>
    </reaction>
</comment>
<feature type="compositionally biased region" description="Basic and acidic residues" evidence="9">
    <location>
        <begin position="273"/>
        <end position="286"/>
    </location>
</feature>
<evidence type="ECO:0000256" key="6">
    <source>
        <dbReference type="ARBA" id="ARBA00022691"/>
    </source>
</evidence>
<dbReference type="GO" id="GO:0102130">
    <property type="term" value="F:malonyl-CoA methyltransferase activity"/>
    <property type="evidence" value="ECO:0007669"/>
    <property type="project" value="UniProtKB-EC"/>
</dbReference>
<dbReference type="Gene3D" id="3.40.50.150">
    <property type="entry name" value="Vaccinia Virus protein VP39"/>
    <property type="match status" value="1"/>
</dbReference>
<keyword evidence="4 8" id="KW-0489">Methyltransferase</keyword>
<protein>
    <recommendedName>
        <fullName evidence="3 8">Malonyl-[acyl-carrier protein] O-methyltransferase</fullName>
        <shortName evidence="8">Malonyl-ACP O-methyltransferase</shortName>
        <ecNumber evidence="3 8">2.1.1.197</ecNumber>
    </recommendedName>
    <alternativeName>
        <fullName evidence="8">Biotin synthesis protein BioC</fullName>
    </alternativeName>
</protein>
<organism evidence="11 12">
    <name type="scientific">Candidatus Muproteobacteria bacterium RIFCSPHIGHO2_01_FULL_65_16</name>
    <dbReference type="NCBI Taxonomy" id="1817764"/>
    <lineage>
        <taxon>Bacteria</taxon>
        <taxon>Pseudomonadati</taxon>
        <taxon>Pseudomonadota</taxon>
        <taxon>Candidatus Muproteobacteria</taxon>
    </lineage>
</organism>
<reference evidence="11 12" key="1">
    <citation type="journal article" date="2016" name="Nat. Commun.">
        <title>Thousands of microbial genomes shed light on interconnected biogeochemical processes in an aquifer system.</title>
        <authorList>
            <person name="Anantharaman K."/>
            <person name="Brown C.T."/>
            <person name="Hug L.A."/>
            <person name="Sharon I."/>
            <person name="Castelle C.J."/>
            <person name="Probst A.J."/>
            <person name="Thomas B.C."/>
            <person name="Singh A."/>
            <person name="Wilkins M.J."/>
            <person name="Karaoz U."/>
            <person name="Brodie E.L."/>
            <person name="Williams K.H."/>
            <person name="Hubbard S.S."/>
            <person name="Banfield J.F."/>
        </authorList>
    </citation>
    <scope>NUCLEOTIDE SEQUENCE [LARGE SCALE GENOMIC DNA]</scope>
</reference>
<dbReference type="InterPro" id="IPR050602">
    <property type="entry name" value="Malonyl-ACP_OMT"/>
</dbReference>
<dbReference type="GO" id="GO:0010340">
    <property type="term" value="F:carboxyl-O-methyltransferase activity"/>
    <property type="evidence" value="ECO:0007669"/>
    <property type="project" value="UniProtKB-UniRule"/>
</dbReference>
<comment type="function">
    <text evidence="8">Converts the free carboxyl group of a malonyl-thioester to its methyl ester by transfer of a methyl group from S-adenosyl-L-methionine (SAM). It allows to synthesize pimeloyl-ACP via the fatty acid synthetic pathway.</text>
</comment>
<evidence type="ECO:0000313" key="12">
    <source>
        <dbReference type="Proteomes" id="UP000179360"/>
    </source>
</evidence>
<keyword evidence="7 8" id="KW-0093">Biotin biosynthesis</keyword>
<keyword evidence="6 8" id="KW-0949">S-adenosyl-L-methionine</keyword>
<dbReference type="PANTHER" id="PTHR13090:SF1">
    <property type="entry name" value="ARGININE-HYDROXYLASE NDUFAF5, MITOCHONDRIAL"/>
    <property type="match status" value="1"/>
</dbReference>
<dbReference type="PANTHER" id="PTHR13090">
    <property type="entry name" value="ARGININE-HYDROXYLASE NDUFAF5, MITOCHONDRIAL"/>
    <property type="match status" value="1"/>
</dbReference>
<evidence type="ECO:0000256" key="3">
    <source>
        <dbReference type="ARBA" id="ARBA00012327"/>
    </source>
</evidence>
<dbReference type="GO" id="GO:0032259">
    <property type="term" value="P:methylation"/>
    <property type="evidence" value="ECO:0007669"/>
    <property type="project" value="UniProtKB-KW"/>
</dbReference>
<evidence type="ECO:0000256" key="1">
    <source>
        <dbReference type="ARBA" id="ARBA00000852"/>
    </source>
</evidence>
<sequence>MSLNKNAAHELFALDKTQLRVSFERAAAAYDGAAVLQREIADRMLARLDLIRHRPETILDAGCGTGYGGRALARRYRAARVVGLDIAAGMAAHARRKAGWFSRGRYICGDIEALPLAPASVDMIVSNLTLQWCTPDMVFAEFRRVLRPGGLLMFTTFGLDTLRELRRAWGAVDDRPHVHAFMDMHDLGDALVRAGFADPVMDMEHFTLTYGGVLEVLRDLKRLGAHNVARGRPRGFTGKEHFARFRSAYESMAVGGRIPATYEAVYGHAWAPEKRDEGRGAGDEGWKPVSISRRTSSQPWPVNED</sequence>
<evidence type="ECO:0000256" key="7">
    <source>
        <dbReference type="ARBA" id="ARBA00022756"/>
    </source>
</evidence>
<dbReference type="EC" id="2.1.1.197" evidence="3 8"/>
<evidence type="ECO:0000313" key="11">
    <source>
        <dbReference type="EMBL" id="OGI45984.1"/>
    </source>
</evidence>
<evidence type="ECO:0000256" key="8">
    <source>
        <dbReference type="HAMAP-Rule" id="MF_00835"/>
    </source>
</evidence>
<dbReference type="UniPathway" id="UPA00078"/>
<dbReference type="AlphaFoldDB" id="A0A1F6TLI0"/>
<dbReference type="CDD" id="cd02440">
    <property type="entry name" value="AdoMet_MTases"/>
    <property type="match status" value="1"/>
</dbReference>
<dbReference type="InterPro" id="IPR013216">
    <property type="entry name" value="Methyltransf_11"/>
</dbReference>